<evidence type="ECO:0000313" key="10">
    <source>
        <dbReference type="Proteomes" id="UP000189857"/>
    </source>
</evidence>
<dbReference type="AlphaFoldDB" id="A0A1T4PZE0"/>
<keyword evidence="5 8" id="KW-0812">Transmembrane</keyword>
<keyword evidence="6 8" id="KW-1133">Transmembrane helix</keyword>
<name>A0A1T4PZE0_9FIRM</name>
<evidence type="ECO:0000256" key="4">
    <source>
        <dbReference type="ARBA" id="ARBA00022475"/>
    </source>
</evidence>
<feature type="transmembrane region" description="Helical" evidence="8">
    <location>
        <begin position="204"/>
        <end position="224"/>
    </location>
</feature>
<dbReference type="EMBL" id="FUXA01000015">
    <property type="protein sequence ID" value="SJZ96318.1"/>
    <property type="molecule type" value="Genomic_DNA"/>
</dbReference>
<dbReference type="PANTHER" id="PTHR30472:SF41">
    <property type="entry name" value="TRANSPORT SYSTEM PERMEASE PROTEIN"/>
    <property type="match status" value="1"/>
</dbReference>
<sequence>MHNEKVDQFEVNKKMKLRSAVCFISMLVLFVVLFMISIKAGSIKISWNDIINAFSDSKTVKGKIVMDIRFPRVLAATLLGGALGISGFMLQNFFNNPIAGPFVLGISSGAKLAVAIVMIIFIGNGSSVNSYYMIGAAFIGALLSMFFILLVSRKTRNSAILIVCGVMIGYICSAITELLINFAADSDIVNLHSWSMGSFSGISWDNIKIISIVVILGFVAGFLMTKPMEAYTFGEDYARSMGVNIKHFRMMMIIISSVLSASVTAFAGPISFLGVAVPHLMRGVFKTAKPRVMIPACFLGGALFCLFSDLMARMLFAPTEISVSTITSILGAPVVIIIMITRKRRA</sequence>
<dbReference type="PANTHER" id="PTHR30472">
    <property type="entry name" value="FERRIC ENTEROBACTIN TRANSPORT SYSTEM PERMEASE PROTEIN"/>
    <property type="match status" value="1"/>
</dbReference>
<dbReference type="CDD" id="cd06550">
    <property type="entry name" value="TM_ABC_iron-siderophores_like"/>
    <property type="match status" value="1"/>
</dbReference>
<evidence type="ECO:0000256" key="1">
    <source>
        <dbReference type="ARBA" id="ARBA00004651"/>
    </source>
</evidence>
<evidence type="ECO:0000256" key="8">
    <source>
        <dbReference type="SAM" id="Phobius"/>
    </source>
</evidence>
<protein>
    <submittedName>
        <fullName evidence="9">Iron complex transport system permease protein</fullName>
    </submittedName>
</protein>
<evidence type="ECO:0000256" key="3">
    <source>
        <dbReference type="ARBA" id="ARBA00022448"/>
    </source>
</evidence>
<dbReference type="Proteomes" id="UP000189857">
    <property type="component" value="Unassembled WGS sequence"/>
</dbReference>
<feature type="transmembrane region" description="Helical" evidence="8">
    <location>
        <begin position="130"/>
        <end position="152"/>
    </location>
</feature>
<feature type="transmembrane region" description="Helical" evidence="8">
    <location>
        <begin position="323"/>
        <end position="341"/>
    </location>
</feature>
<keyword evidence="10" id="KW-1185">Reference proteome</keyword>
<gene>
    <name evidence="9" type="ORF">SAMN02745110_02173</name>
</gene>
<comment type="similarity">
    <text evidence="2">Belongs to the binding-protein-dependent transport system permease family. FecCD subfamily.</text>
</comment>
<organism evidence="9 10">
    <name type="scientific">Eubacterium ruminantium</name>
    <dbReference type="NCBI Taxonomy" id="42322"/>
    <lineage>
        <taxon>Bacteria</taxon>
        <taxon>Bacillati</taxon>
        <taxon>Bacillota</taxon>
        <taxon>Clostridia</taxon>
        <taxon>Eubacteriales</taxon>
        <taxon>Eubacteriaceae</taxon>
        <taxon>Eubacterium</taxon>
    </lineage>
</organism>
<feature type="transmembrane region" description="Helical" evidence="8">
    <location>
        <begin position="292"/>
        <end position="311"/>
    </location>
</feature>
<dbReference type="InterPro" id="IPR037294">
    <property type="entry name" value="ABC_BtuC-like"/>
</dbReference>
<dbReference type="Gene3D" id="1.10.3470.10">
    <property type="entry name" value="ABC transporter involved in vitamin B12 uptake, BtuC"/>
    <property type="match status" value="1"/>
</dbReference>
<dbReference type="InterPro" id="IPR000522">
    <property type="entry name" value="ABC_transptr_permease_BtuC"/>
</dbReference>
<dbReference type="GO" id="GO:0022857">
    <property type="term" value="F:transmembrane transporter activity"/>
    <property type="evidence" value="ECO:0007669"/>
    <property type="project" value="InterPro"/>
</dbReference>
<accession>A0A1T4PZE0</accession>
<comment type="subcellular location">
    <subcellularLocation>
        <location evidence="1">Cell membrane</location>
        <topology evidence="1">Multi-pass membrane protein</topology>
    </subcellularLocation>
</comment>
<keyword evidence="4" id="KW-1003">Cell membrane</keyword>
<feature type="transmembrane region" description="Helical" evidence="8">
    <location>
        <begin position="102"/>
        <end position="124"/>
    </location>
</feature>
<evidence type="ECO:0000256" key="6">
    <source>
        <dbReference type="ARBA" id="ARBA00022989"/>
    </source>
</evidence>
<dbReference type="RefSeq" id="WP_078787970.1">
    <property type="nucleotide sequence ID" value="NZ_FMTO01000015.1"/>
</dbReference>
<feature type="transmembrane region" description="Helical" evidence="8">
    <location>
        <begin position="159"/>
        <end position="184"/>
    </location>
</feature>
<evidence type="ECO:0000256" key="5">
    <source>
        <dbReference type="ARBA" id="ARBA00022692"/>
    </source>
</evidence>
<feature type="transmembrane region" description="Helical" evidence="8">
    <location>
        <begin position="250"/>
        <end position="272"/>
    </location>
</feature>
<proteinExistence type="inferred from homology"/>
<keyword evidence="3" id="KW-0813">Transport</keyword>
<evidence type="ECO:0000256" key="2">
    <source>
        <dbReference type="ARBA" id="ARBA00007935"/>
    </source>
</evidence>
<evidence type="ECO:0000313" key="9">
    <source>
        <dbReference type="EMBL" id="SJZ96318.1"/>
    </source>
</evidence>
<feature type="transmembrane region" description="Helical" evidence="8">
    <location>
        <begin position="70"/>
        <end position="90"/>
    </location>
</feature>
<evidence type="ECO:0000256" key="7">
    <source>
        <dbReference type="ARBA" id="ARBA00023136"/>
    </source>
</evidence>
<dbReference type="GO" id="GO:0033214">
    <property type="term" value="P:siderophore-iron import into cell"/>
    <property type="evidence" value="ECO:0007669"/>
    <property type="project" value="TreeGrafter"/>
</dbReference>
<dbReference type="GO" id="GO:0005886">
    <property type="term" value="C:plasma membrane"/>
    <property type="evidence" value="ECO:0007669"/>
    <property type="project" value="UniProtKB-SubCell"/>
</dbReference>
<reference evidence="9 10" key="1">
    <citation type="submission" date="2017-02" db="EMBL/GenBank/DDBJ databases">
        <authorList>
            <person name="Peterson S.W."/>
        </authorList>
    </citation>
    <scope>NUCLEOTIDE SEQUENCE [LARGE SCALE GENOMIC DNA]</scope>
    <source>
        <strain evidence="9 10">ATCC 17233</strain>
    </source>
</reference>
<dbReference type="SUPFAM" id="SSF81345">
    <property type="entry name" value="ABC transporter involved in vitamin B12 uptake, BtuC"/>
    <property type="match status" value="1"/>
</dbReference>
<keyword evidence="7 8" id="KW-0472">Membrane</keyword>
<feature type="transmembrane region" description="Helical" evidence="8">
    <location>
        <begin position="20"/>
        <end position="38"/>
    </location>
</feature>
<dbReference type="Pfam" id="PF01032">
    <property type="entry name" value="FecCD"/>
    <property type="match status" value="1"/>
</dbReference>